<proteinExistence type="predicted"/>
<keyword evidence="1" id="KW-0472">Membrane</keyword>
<dbReference type="EMBL" id="DVML01000035">
    <property type="protein sequence ID" value="HIU23172.1"/>
    <property type="molecule type" value="Genomic_DNA"/>
</dbReference>
<dbReference type="AlphaFoldDB" id="A0A9D1HW81"/>
<feature type="transmembrane region" description="Helical" evidence="1">
    <location>
        <begin position="6"/>
        <end position="23"/>
    </location>
</feature>
<feature type="transmembrane region" description="Helical" evidence="1">
    <location>
        <begin position="82"/>
        <end position="104"/>
    </location>
</feature>
<reference evidence="2" key="2">
    <citation type="journal article" date="2021" name="PeerJ">
        <title>Extensive microbial diversity within the chicken gut microbiome revealed by metagenomics and culture.</title>
        <authorList>
            <person name="Gilroy R."/>
            <person name="Ravi A."/>
            <person name="Getino M."/>
            <person name="Pursley I."/>
            <person name="Horton D.L."/>
            <person name="Alikhan N.F."/>
            <person name="Baker D."/>
            <person name="Gharbi K."/>
            <person name="Hall N."/>
            <person name="Watson M."/>
            <person name="Adriaenssens E.M."/>
            <person name="Foster-Nyarko E."/>
            <person name="Jarju S."/>
            <person name="Secka A."/>
            <person name="Antonio M."/>
            <person name="Oren A."/>
            <person name="Chaudhuri R.R."/>
            <person name="La Ragione R."/>
            <person name="Hildebrand F."/>
            <person name="Pallen M.J."/>
        </authorList>
    </citation>
    <scope>NUCLEOTIDE SEQUENCE</scope>
    <source>
        <strain evidence="2">CHK197-8231</strain>
    </source>
</reference>
<evidence type="ECO:0000256" key="1">
    <source>
        <dbReference type="SAM" id="Phobius"/>
    </source>
</evidence>
<organism evidence="2 3">
    <name type="scientific">Candidatus Fimihabitans intestinipullorum</name>
    <dbReference type="NCBI Taxonomy" id="2840820"/>
    <lineage>
        <taxon>Bacteria</taxon>
        <taxon>Bacillati</taxon>
        <taxon>Mycoplasmatota</taxon>
        <taxon>Mycoplasmatota incertae sedis</taxon>
        <taxon>Candidatus Fimihabitans</taxon>
    </lineage>
</organism>
<comment type="caution">
    <text evidence="2">The sequence shown here is derived from an EMBL/GenBank/DDBJ whole genome shotgun (WGS) entry which is preliminary data.</text>
</comment>
<gene>
    <name evidence="2" type="ORF">IAD49_06270</name>
</gene>
<accession>A0A9D1HW81</accession>
<evidence type="ECO:0000313" key="3">
    <source>
        <dbReference type="Proteomes" id="UP000824087"/>
    </source>
</evidence>
<keyword evidence="1" id="KW-1133">Transmembrane helix</keyword>
<dbReference type="Proteomes" id="UP000824087">
    <property type="component" value="Unassembled WGS sequence"/>
</dbReference>
<evidence type="ECO:0000313" key="2">
    <source>
        <dbReference type="EMBL" id="HIU23172.1"/>
    </source>
</evidence>
<name>A0A9D1HW81_9BACT</name>
<keyword evidence="1" id="KW-0812">Transmembrane</keyword>
<feature type="transmembrane region" description="Helical" evidence="1">
    <location>
        <begin position="57"/>
        <end position="76"/>
    </location>
</feature>
<reference evidence="2" key="1">
    <citation type="submission" date="2020-10" db="EMBL/GenBank/DDBJ databases">
        <authorList>
            <person name="Gilroy R."/>
        </authorList>
    </citation>
    <scope>NUCLEOTIDE SEQUENCE</scope>
    <source>
        <strain evidence="2">CHK197-8231</strain>
    </source>
</reference>
<protein>
    <recommendedName>
        <fullName evidence="4">DUF3784 domain-containing protein</fullName>
    </recommendedName>
</protein>
<sequence length="116" mass="13716">MEEVIIFILFFLLVYGMYYLFVISRNKKLKQYYQSTEVRYLEMRYHIDLKDVPIQKLARTLAFANAVIISLTAWIASLLPNLILQLVVGFILLILFILIGYHFVGKYYQKKLGTKK</sequence>
<evidence type="ECO:0008006" key="4">
    <source>
        <dbReference type="Google" id="ProtNLM"/>
    </source>
</evidence>